<reference evidence="2" key="1">
    <citation type="submission" date="2021-06" db="EMBL/GenBank/DDBJ databases">
        <title>Comparative genomics, transcriptomics and evolutionary studies reveal genomic signatures of adaptation to plant cell wall in hemibiotrophic fungi.</title>
        <authorList>
            <consortium name="DOE Joint Genome Institute"/>
            <person name="Baroncelli R."/>
            <person name="Diaz J.F."/>
            <person name="Benocci T."/>
            <person name="Peng M."/>
            <person name="Battaglia E."/>
            <person name="Haridas S."/>
            <person name="Andreopoulos W."/>
            <person name="Labutti K."/>
            <person name="Pangilinan J."/>
            <person name="Floch G.L."/>
            <person name="Makela M.R."/>
            <person name="Henrissat B."/>
            <person name="Grigoriev I.V."/>
            <person name="Crouch J.A."/>
            <person name="De Vries R.P."/>
            <person name="Sukno S.A."/>
            <person name="Thon M.R."/>
        </authorList>
    </citation>
    <scope>NUCLEOTIDE SEQUENCE</scope>
    <source>
        <strain evidence="2">CBS 193.32</strain>
    </source>
</reference>
<proteinExistence type="predicted"/>
<keyword evidence="3" id="KW-1185">Reference proteome</keyword>
<evidence type="ECO:0000313" key="3">
    <source>
        <dbReference type="Proteomes" id="UP001224890"/>
    </source>
</evidence>
<sequence length="175" mass="19861">MAKKKHPSNKKQNRGKGAKQFRKEARKEAAQHLSGQDKPSKQVAIDEKGRKMTVIMGGEAEMDKLWERMQVTFTLQFQSKTISEWLEGARAALDAQPNKDENGQKKFKELEGDVKRLVGRMRDTINADNRQAAQRGIQTLDLVSADLFLVEELRIEDVVTGFEADLVKMTMSLNE</sequence>
<evidence type="ECO:0000313" key="2">
    <source>
        <dbReference type="EMBL" id="KAK1657438.1"/>
    </source>
</evidence>
<name>A0AAJ0EQG5_9PEZI</name>
<feature type="compositionally biased region" description="Basic residues" evidence="1">
    <location>
        <begin position="1"/>
        <end position="20"/>
    </location>
</feature>
<evidence type="ECO:0000256" key="1">
    <source>
        <dbReference type="SAM" id="MobiDB-lite"/>
    </source>
</evidence>
<feature type="region of interest" description="Disordered" evidence="1">
    <location>
        <begin position="1"/>
        <end position="46"/>
    </location>
</feature>
<dbReference type="EMBL" id="JAHMHR010000093">
    <property type="protein sequence ID" value="KAK1657438.1"/>
    <property type="molecule type" value="Genomic_DNA"/>
</dbReference>
<comment type="caution">
    <text evidence="2">The sequence shown here is derived from an EMBL/GenBank/DDBJ whole genome shotgun (WGS) entry which is preliminary data.</text>
</comment>
<feature type="compositionally biased region" description="Basic and acidic residues" evidence="1">
    <location>
        <begin position="21"/>
        <end position="30"/>
    </location>
</feature>
<protein>
    <submittedName>
        <fullName evidence="2">Uncharacterized protein</fullName>
    </submittedName>
</protein>
<dbReference type="AlphaFoldDB" id="A0AAJ0EQG5"/>
<organism evidence="2 3">
    <name type="scientific">Colletotrichum godetiae</name>
    <dbReference type="NCBI Taxonomy" id="1209918"/>
    <lineage>
        <taxon>Eukaryota</taxon>
        <taxon>Fungi</taxon>
        <taxon>Dikarya</taxon>
        <taxon>Ascomycota</taxon>
        <taxon>Pezizomycotina</taxon>
        <taxon>Sordariomycetes</taxon>
        <taxon>Hypocreomycetidae</taxon>
        <taxon>Glomerellales</taxon>
        <taxon>Glomerellaceae</taxon>
        <taxon>Colletotrichum</taxon>
        <taxon>Colletotrichum acutatum species complex</taxon>
    </lineage>
</organism>
<dbReference type="Proteomes" id="UP001224890">
    <property type="component" value="Unassembled WGS sequence"/>
</dbReference>
<gene>
    <name evidence="2" type="ORF">BDP55DRAFT_734937</name>
</gene>
<accession>A0AAJ0EQG5</accession>
<dbReference type="RefSeq" id="XP_060422202.1">
    <property type="nucleotide sequence ID" value="XM_060580264.1"/>
</dbReference>
<dbReference type="GeneID" id="85464790"/>